<evidence type="ECO:0000313" key="10">
    <source>
        <dbReference type="Proteomes" id="UP000692816"/>
    </source>
</evidence>
<dbReference type="PANTHER" id="PTHR42784">
    <property type="entry name" value="PYRANOSE 2-OXIDASE"/>
    <property type="match status" value="1"/>
</dbReference>
<dbReference type="Pfam" id="PF00890">
    <property type="entry name" value="FAD_binding_2"/>
    <property type="match status" value="1"/>
</dbReference>
<evidence type="ECO:0000256" key="5">
    <source>
        <dbReference type="ARBA" id="ARBA00023002"/>
    </source>
</evidence>
<keyword evidence="10" id="KW-1185">Reference proteome</keyword>
<dbReference type="InterPro" id="IPR000172">
    <property type="entry name" value="GMC_OxRdtase_N"/>
</dbReference>
<feature type="domain" description="Glucose-methanol-choline oxidoreductase N-terminal" evidence="6">
    <location>
        <begin position="95"/>
        <end position="302"/>
    </location>
</feature>
<reference evidence="9" key="1">
    <citation type="journal article" date="2021" name="Int. J. Syst. Evol. Microbiol.">
        <title>Bradyrhizobium septentrionale sp. nov. (sv. septentrionale) and Bradyrhizobium quebecense sp. nov. (sv. septentrionale) associated with legumes native to Canada possess rearranged symbiosis genes and numerous insertion sequences.</title>
        <authorList>
            <person name="Bromfield E.S.P."/>
            <person name="Cloutier S."/>
        </authorList>
    </citation>
    <scope>NUCLEOTIDE SEQUENCE</scope>
    <source>
        <strain evidence="9">12S5</strain>
    </source>
</reference>
<comment type="cofactor">
    <cofactor evidence="1">
        <name>FAD</name>
        <dbReference type="ChEBI" id="CHEBI:57692"/>
    </cofactor>
</comment>
<evidence type="ECO:0000259" key="7">
    <source>
        <dbReference type="Pfam" id="PF00890"/>
    </source>
</evidence>
<evidence type="ECO:0000259" key="6">
    <source>
        <dbReference type="Pfam" id="PF00732"/>
    </source>
</evidence>
<dbReference type="Pfam" id="PF05199">
    <property type="entry name" value="GMC_oxred_C"/>
    <property type="match status" value="1"/>
</dbReference>
<evidence type="ECO:0000256" key="1">
    <source>
        <dbReference type="ARBA" id="ARBA00001974"/>
    </source>
</evidence>
<dbReference type="InterPro" id="IPR003953">
    <property type="entry name" value="FAD-dep_OxRdtase_2_FAD-bd"/>
</dbReference>
<keyword evidence="4" id="KW-0274">FAD</keyword>
<keyword evidence="5" id="KW-0560">Oxidoreductase</keyword>
<protein>
    <submittedName>
        <fullName evidence="9">GMC family oxidoreductase</fullName>
    </submittedName>
</protein>
<proteinExistence type="inferred from homology"/>
<evidence type="ECO:0000256" key="2">
    <source>
        <dbReference type="ARBA" id="ARBA00010790"/>
    </source>
</evidence>
<name>A0ABS3MG34_9BRAD</name>
<gene>
    <name evidence="9" type="ORF">J4P68_13440</name>
</gene>
<sequence>MDVQEPFDIVVVGSGAAGGMAAYDLCKAGLRVAVLEAGRDYDPGTETPMFVSQQKAPLRGAVTPDKNNGYYDATVDGGTAVPGEPYTTAADSEEFSWWRPRMLGGRTNHWGRVALRFGPYDFKPKSRDGLGFDWPIEYDDLAPWYDRVERLIGVTGRREGIENTPDPPPGVMLPPPPPRAYEIVLARAFEKLGMRVAAIRAAILTKPLNGRAACLYATACTQGCSSRSNFQSTTVLLPEAQETGNLTIICNAVVREVEIDKSGRATGVSFVDRHTGDQGKVKARCVILAAGAFSSARILLNSKSTSFPNGIGNSQGLVGKYIMDTVEFTVRGRIPILEKLPARNDDGIFTPHIYVPWWLYQEQARGELGFPRGYHIEPRGGRRMPTMGVGGYVDEQDATYGHGLREQILQKYGSYVSLSGEGEMIPNEQTFCELDPDTKDKWGTPVLRFHWKWGDYEVNQWKHQQLIFGQVISSLGGTVTSGPAEMPVGGAAVHEVGGARMGLSDADSVVDQFGQCWEVTNLFVLDGATFVSSPDKNPTLTILAIASRGSARIAELAKRGEL</sequence>
<dbReference type="SUPFAM" id="SSF54373">
    <property type="entry name" value="FAD-linked reductases, C-terminal domain"/>
    <property type="match status" value="1"/>
</dbReference>
<evidence type="ECO:0000256" key="4">
    <source>
        <dbReference type="ARBA" id="ARBA00022827"/>
    </source>
</evidence>
<keyword evidence="3" id="KW-0285">Flavoprotein</keyword>
<feature type="domain" description="Glucose-methanol-choline oxidoreductase C-terminal" evidence="8">
    <location>
        <begin position="434"/>
        <end position="546"/>
    </location>
</feature>
<dbReference type="InterPro" id="IPR007867">
    <property type="entry name" value="GMC_OxRtase_C"/>
</dbReference>
<evidence type="ECO:0000313" key="9">
    <source>
        <dbReference type="EMBL" id="MBO1430441.1"/>
    </source>
</evidence>
<dbReference type="SUPFAM" id="SSF51905">
    <property type="entry name" value="FAD/NAD(P)-binding domain"/>
    <property type="match status" value="1"/>
</dbReference>
<feature type="domain" description="FAD-dependent oxidoreductase 2 FAD-binding" evidence="7">
    <location>
        <begin position="8"/>
        <end position="38"/>
    </location>
</feature>
<dbReference type="EMBL" id="JAGEPA010000001">
    <property type="protein sequence ID" value="MBO1430441.1"/>
    <property type="molecule type" value="Genomic_DNA"/>
</dbReference>
<comment type="similarity">
    <text evidence="2">Belongs to the GMC oxidoreductase family.</text>
</comment>
<dbReference type="InterPro" id="IPR051473">
    <property type="entry name" value="P2Ox-like"/>
</dbReference>
<organism evidence="9 10">
    <name type="scientific">Bradyrhizobium quebecense</name>
    <dbReference type="NCBI Taxonomy" id="2748629"/>
    <lineage>
        <taxon>Bacteria</taxon>
        <taxon>Pseudomonadati</taxon>
        <taxon>Pseudomonadota</taxon>
        <taxon>Alphaproteobacteria</taxon>
        <taxon>Hyphomicrobiales</taxon>
        <taxon>Nitrobacteraceae</taxon>
        <taxon>Bradyrhizobium</taxon>
    </lineage>
</organism>
<dbReference type="InterPro" id="IPR036188">
    <property type="entry name" value="FAD/NAD-bd_sf"/>
</dbReference>
<comment type="caution">
    <text evidence="9">The sequence shown here is derived from an EMBL/GenBank/DDBJ whole genome shotgun (WGS) entry which is preliminary data.</text>
</comment>
<evidence type="ECO:0000256" key="3">
    <source>
        <dbReference type="ARBA" id="ARBA00022630"/>
    </source>
</evidence>
<dbReference type="Pfam" id="PF00732">
    <property type="entry name" value="GMC_oxred_N"/>
    <property type="match status" value="1"/>
</dbReference>
<evidence type="ECO:0000259" key="8">
    <source>
        <dbReference type="Pfam" id="PF05199"/>
    </source>
</evidence>
<dbReference type="Proteomes" id="UP000692816">
    <property type="component" value="Unassembled WGS sequence"/>
</dbReference>
<dbReference type="PANTHER" id="PTHR42784:SF1">
    <property type="entry name" value="PYRANOSE 2-OXIDASE"/>
    <property type="match status" value="1"/>
</dbReference>
<dbReference type="RefSeq" id="WP_173638814.1">
    <property type="nucleotide sequence ID" value="NZ_CP088282.1"/>
</dbReference>
<dbReference type="Gene3D" id="3.50.50.60">
    <property type="entry name" value="FAD/NAD(P)-binding domain"/>
    <property type="match status" value="2"/>
</dbReference>
<accession>A0ABS3MG34</accession>